<evidence type="ECO:0000313" key="1">
    <source>
        <dbReference type="EMBL" id="AQG80247.1"/>
    </source>
</evidence>
<reference evidence="1 2" key="1">
    <citation type="submission" date="2016-01" db="EMBL/GenBank/DDBJ databases">
        <authorList>
            <person name="Oliw E.H."/>
        </authorList>
    </citation>
    <scope>NUCLEOTIDE SEQUENCE [LARGE SCALE GENOMIC DNA]</scope>
    <source>
        <strain evidence="1 2">DY10</strain>
    </source>
</reference>
<dbReference type="RefSeq" id="WP_077131672.1">
    <property type="nucleotide sequence ID" value="NZ_CP014263.1"/>
</dbReference>
<dbReference type="STRING" id="1178516.AWR27_13520"/>
<organism evidence="1 2">
    <name type="scientific">Spirosoma montaniterrae</name>
    <dbReference type="NCBI Taxonomy" id="1178516"/>
    <lineage>
        <taxon>Bacteria</taxon>
        <taxon>Pseudomonadati</taxon>
        <taxon>Bacteroidota</taxon>
        <taxon>Cytophagia</taxon>
        <taxon>Cytophagales</taxon>
        <taxon>Cytophagaceae</taxon>
        <taxon>Spirosoma</taxon>
    </lineage>
</organism>
<protein>
    <recommendedName>
        <fullName evidence="3">DUF4249 domain-containing protein</fullName>
    </recommendedName>
</protein>
<dbReference type="EMBL" id="CP014263">
    <property type="protein sequence ID" value="AQG80247.1"/>
    <property type="molecule type" value="Genomic_DNA"/>
</dbReference>
<sequence length="344" mass="38196">MRSLIVTSLIICGLTACIDRVELPIRQEEPRLVIDGQITNEAPPYTIRLTYTGPFGLTGDQRPATLVASGAQVTVTDDRGRVVRFFDRTGGEYQTTDMNFRGEVGRTYKLTVVLADGKRYETKPEQMPNVPPVDSVSARLVQVNNFNTPYRYAYSVSTRDPAADRNFYRWTAFGLTVRKSTGVPCSLGSSAICLDNCYTTESTNEVNVFSDIAVNGNPIRNRAVFQLPVYAVWPQFVEVQQYGITQTNYQFWKLYQQQRARTGSIFDPLPAPVVGNLANTEDATDVARGYFAVTSVSRLRIRNDAREARSSAAVFGFISTQPVPQGDCRNTYGPVPVTLPAGWP</sequence>
<dbReference type="OrthoDB" id="922982at2"/>
<gene>
    <name evidence="1" type="ORF">AWR27_13520</name>
</gene>
<dbReference type="AlphaFoldDB" id="A0A1P9WXY5"/>
<dbReference type="Pfam" id="PF14054">
    <property type="entry name" value="DUF4249"/>
    <property type="match status" value="1"/>
</dbReference>
<accession>A0A1P9WXY5</accession>
<keyword evidence="2" id="KW-1185">Reference proteome</keyword>
<dbReference type="KEGG" id="smon:AWR27_13520"/>
<name>A0A1P9WXY5_9BACT</name>
<evidence type="ECO:0000313" key="2">
    <source>
        <dbReference type="Proteomes" id="UP000187941"/>
    </source>
</evidence>
<dbReference type="PROSITE" id="PS51257">
    <property type="entry name" value="PROKAR_LIPOPROTEIN"/>
    <property type="match status" value="1"/>
</dbReference>
<proteinExistence type="predicted"/>
<dbReference type="InterPro" id="IPR025345">
    <property type="entry name" value="DUF4249"/>
</dbReference>
<evidence type="ECO:0008006" key="3">
    <source>
        <dbReference type="Google" id="ProtNLM"/>
    </source>
</evidence>
<dbReference type="Proteomes" id="UP000187941">
    <property type="component" value="Chromosome"/>
</dbReference>